<reference evidence="2 3" key="1">
    <citation type="submission" date="2016-07" db="EMBL/GenBank/DDBJ databases">
        <authorList>
            <person name="Townsley L."/>
            <person name="Shank E.A."/>
        </authorList>
    </citation>
    <scope>NUCLEOTIDE SEQUENCE [LARGE SCALE GENOMIC DNA]</scope>
    <source>
        <strain evidence="2 3">CH01</strain>
    </source>
</reference>
<dbReference type="EMBL" id="MDKC01000015">
    <property type="protein sequence ID" value="ODG91717.1"/>
    <property type="molecule type" value="Genomic_DNA"/>
</dbReference>
<evidence type="ECO:0000256" key="1">
    <source>
        <dbReference type="SAM" id="MobiDB-lite"/>
    </source>
</evidence>
<comment type="caution">
    <text evidence="2">The sequence shown here is derived from an EMBL/GenBank/DDBJ whole genome shotgun (WGS) entry which is preliminary data.</text>
</comment>
<gene>
    <name evidence="2" type="ORF">BED47_22165</name>
</gene>
<sequence length="430" mass="47191">MDNFMDNRWILRGIALLVTLLLFMSVNLVPQSSSSGLGDIPFVNNKELVRDVPVTPIYDQHNLIATGIPKNVSVQLDGPNSIVKTAEMKKDFEVYLDLTSYALGTYEVPLKIRNISDKIKATIKPRTVRVTINEKIEKNVSVKVVYLNEKKIKHGYKAENAIVKPGLVTIVGSRYDVSQVAYASVGVDVTDANQTFSQVLPVRLYNKKGVQLPFITSPRKVEVTVPIVSESASFPIKLVQTGTLKDGLKLSSLASDVNAVRIYASKDWLDKFNGPIEVPVDISSFNQSGTYEVNVPTPNGAFRVDSSTINVNVNFDQEMEKKFSNIPINLVGENNQFEYKFTKPPLGKVVVTAKGFKKDLDAINPSDLNITAKVNGLEPGTRDVALTITGPKGAIYSLDFDTITIEITDKKSSAQTDENENSGDVGQSSN</sequence>
<dbReference type="InterPro" id="IPR012505">
    <property type="entry name" value="YbbR"/>
</dbReference>
<protein>
    <recommendedName>
        <fullName evidence="4">YbbR-like protein</fullName>
    </recommendedName>
</protein>
<evidence type="ECO:0000313" key="3">
    <source>
        <dbReference type="Proteomes" id="UP000094580"/>
    </source>
</evidence>
<dbReference type="Pfam" id="PF07949">
    <property type="entry name" value="YbbR"/>
    <property type="match status" value="3"/>
</dbReference>
<feature type="region of interest" description="Disordered" evidence="1">
    <location>
        <begin position="410"/>
        <end position="430"/>
    </location>
</feature>
<name>A0ABX2ZQN3_9BACI</name>
<dbReference type="Gene3D" id="2.170.120.30">
    <property type="match status" value="2"/>
</dbReference>
<accession>A0ABX2ZQN3</accession>
<organism evidence="2 3">
    <name type="scientific">Gottfriedia luciferensis</name>
    <dbReference type="NCBI Taxonomy" id="178774"/>
    <lineage>
        <taxon>Bacteria</taxon>
        <taxon>Bacillati</taxon>
        <taxon>Bacillota</taxon>
        <taxon>Bacilli</taxon>
        <taxon>Bacillales</taxon>
        <taxon>Bacillaceae</taxon>
        <taxon>Gottfriedia</taxon>
    </lineage>
</organism>
<dbReference type="Proteomes" id="UP000094580">
    <property type="component" value="Unassembled WGS sequence"/>
</dbReference>
<keyword evidence="3" id="KW-1185">Reference proteome</keyword>
<evidence type="ECO:0000313" key="2">
    <source>
        <dbReference type="EMBL" id="ODG91717.1"/>
    </source>
</evidence>
<dbReference type="PANTHER" id="PTHR37804:SF1">
    <property type="entry name" value="CDAA REGULATORY PROTEIN CDAR"/>
    <property type="match status" value="1"/>
</dbReference>
<dbReference type="Gene3D" id="2.170.120.40">
    <property type="entry name" value="YbbR-like domain"/>
    <property type="match status" value="2"/>
</dbReference>
<dbReference type="InterPro" id="IPR053154">
    <property type="entry name" value="c-di-AMP_regulator"/>
</dbReference>
<dbReference type="RefSeq" id="WP_069033930.1">
    <property type="nucleotide sequence ID" value="NZ_MDKC01000015.1"/>
</dbReference>
<evidence type="ECO:0008006" key="4">
    <source>
        <dbReference type="Google" id="ProtNLM"/>
    </source>
</evidence>
<proteinExistence type="predicted"/>
<dbReference type="PANTHER" id="PTHR37804">
    <property type="entry name" value="CDAA REGULATORY PROTEIN CDAR"/>
    <property type="match status" value="1"/>
</dbReference>